<dbReference type="Gene3D" id="3.40.630.30">
    <property type="match status" value="1"/>
</dbReference>
<name>A0AAU7UAQ3_9DEIO</name>
<proteinExistence type="predicted"/>
<dbReference type="AlphaFoldDB" id="A0AAU7UAQ3"/>
<dbReference type="EMBL" id="CP158299">
    <property type="protein sequence ID" value="XBV85657.1"/>
    <property type="molecule type" value="Genomic_DNA"/>
</dbReference>
<feature type="domain" description="N-acetyltransferase" evidence="1">
    <location>
        <begin position="214"/>
        <end position="312"/>
    </location>
</feature>
<gene>
    <name evidence="2" type="ORF">ABOD76_19880</name>
</gene>
<accession>A0AAU7UAQ3</accession>
<keyword evidence="2" id="KW-0012">Acyltransferase</keyword>
<dbReference type="RefSeq" id="WP_350243698.1">
    <property type="nucleotide sequence ID" value="NZ_CP158299.1"/>
</dbReference>
<reference evidence="2" key="1">
    <citation type="submission" date="2024-06" db="EMBL/GenBank/DDBJ databases">
        <title>Draft Genome Sequence of Deinococcus sonorensis Type Strain KR-87, a Biofilm Producing Representative of the Genus Deinococcus.</title>
        <authorList>
            <person name="Boren L.S."/>
            <person name="Grosso R.A."/>
            <person name="Hugenberg-Cox A.N."/>
            <person name="Hill J.T.E."/>
            <person name="Albert C.M."/>
            <person name="Tuohy J.M."/>
        </authorList>
    </citation>
    <scope>NUCLEOTIDE SEQUENCE</scope>
    <source>
        <strain evidence="2">KR-87</strain>
    </source>
</reference>
<dbReference type="GO" id="GO:0016747">
    <property type="term" value="F:acyltransferase activity, transferring groups other than amino-acyl groups"/>
    <property type="evidence" value="ECO:0007669"/>
    <property type="project" value="InterPro"/>
</dbReference>
<dbReference type="SUPFAM" id="SSF55729">
    <property type="entry name" value="Acyl-CoA N-acyltransferases (Nat)"/>
    <property type="match status" value="1"/>
</dbReference>
<dbReference type="EC" id="2.3.1.-" evidence="2"/>
<organism evidence="2">
    <name type="scientific">Deinococcus sonorensis KR-87</name>
    <dbReference type="NCBI Taxonomy" id="694439"/>
    <lineage>
        <taxon>Bacteria</taxon>
        <taxon>Thermotogati</taxon>
        <taxon>Deinococcota</taxon>
        <taxon>Deinococci</taxon>
        <taxon>Deinococcales</taxon>
        <taxon>Deinococcaceae</taxon>
        <taxon>Deinococcus</taxon>
    </lineage>
</organism>
<dbReference type="Pfam" id="PF00583">
    <property type="entry name" value="Acetyltransf_1"/>
    <property type="match status" value="1"/>
</dbReference>
<sequence>MPTAVPLPADEAGLLDLLTEARLAQAAPMLSRWFSPDQLRATLREDLHPELERRSSDALAALYRQHAPVEGVDHDSAYKNRILTVPPLGTALVGIRFRGMDLARPFVTAAATTRLPDEAGLTEAAALLRQEFEAFRPRHLRLFVPAGVPIDLSALPPGSHWDHHLLAAPVTELRARPLPAFHARVQLQVPPDMGFYPQYVQAYEALFAANPSHREFTHAEAEEDLEELRQEGLVFEVRVDGAWAGVVAACRSSEQGVSGFVVTEMFLDAAHRGQGLGPAVGRHLLDRLPAESGDTLFGTIHHDNLPARRSAERGGRTDVGAFLWVAMPG</sequence>
<evidence type="ECO:0000313" key="2">
    <source>
        <dbReference type="EMBL" id="XBV85657.1"/>
    </source>
</evidence>
<dbReference type="InterPro" id="IPR000182">
    <property type="entry name" value="GNAT_dom"/>
</dbReference>
<dbReference type="KEGG" id="dsc:ABOD76_19880"/>
<dbReference type="InterPro" id="IPR016181">
    <property type="entry name" value="Acyl_CoA_acyltransferase"/>
</dbReference>
<protein>
    <submittedName>
        <fullName evidence="2">GNAT family N-acetyltransferase</fullName>
        <ecNumber evidence="2">2.3.1.-</ecNumber>
    </submittedName>
</protein>
<evidence type="ECO:0000259" key="1">
    <source>
        <dbReference type="Pfam" id="PF00583"/>
    </source>
</evidence>
<keyword evidence="2" id="KW-0808">Transferase</keyword>